<keyword evidence="13" id="KW-1185">Reference proteome</keyword>
<evidence type="ECO:0000256" key="4">
    <source>
        <dbReference type="ARBA" id="ARBA00023136"/>
    </source>
</evidence>
<evidence type="ECO:0000256" key="7">
    <source>
        <dbReference type="ARBA" id="ARBA00069139"/>
    </source>
</evidence>
<dbReference type="SUPFAM" id="SSF103473">
    <property type="entry name" value="MFS general substrate transporter"/>
    <property type="match status" value="1"/>
</dbReference>
<feature type="transmembrane region" description="Helical" evidence="10">
    <location>
        <begin position="1403"/>
        <end position="1426"/>
    </location>
</feature>
<dbReference type="Pfam" id="PF04457">
    <property type="entry name" value="MJ1316"/>
    <property type="match status" value="1"/>
</dbReference>
<keyword evidence="2 10" id="KW-0812">Transmembrane</keyword>
<dbReference type="GO" id="GO:0022857">
    <property type="term" value="F:transmembrane transporter activity"/>
    <property type="evidence" value="ECO:0007669"/>
    <property type="project" value="InterPro"/>
</dbReference>
<dbReference type="PROSITE" id="PS50850">
    <property type="entry name" value="MFS"/>
    <property type="match status" value="1"/>
</dbReference>
<feature type="domain" description="Major facilitator superfamily (MFS) profile" evidence="11">
    <location>
        <begin position="1241"/>
        <end position="1669"/>
    </location>
</feature>
<evidence type="ECO:0000313" key="12">
    <source>
        <dbReference type="EMBL" id="OQO11112.1"/>
    </source>
</evidence>
<dbReference type="Proteomes" id="UP000192596">
    <property type="component" value="Unassembled WGS sequence"/>
</dbReference>
<evidence type="ECO:0000313" key="13">
    <source>
        <dbReference type="Proteomes" id="UP000192596"/>
    </source>
</evidence>
<evidence type="ECO:0000256" key="3">
    <source>
        <dbReference type="ARBA" id="ARBA00022989"/>
    </source>
</evidence>
<feature type="transmembrane region" description="Helical" evidence="10">
    <location>
        <begin position="1577"/>
        <end position="1597"/>
    </location>
</feature>
<keyword evidence="3 10" id="KW-1133">Transmembrane helix</keyword>
<feature type="transmembrane region" description="Helical" evidence="10">
    <location>
        <begin position="1512"/>
        <end position="1531"/>
    </location>
</feature>
<dbReference type="InterPro" id="IPR036291">
    <property type="entry name" value="NAD(P)-bd_dom_sf"/>
</dbReference>
<evidence type="ECO:0000256" key="8">
    <source>
        <dbReference type="ARBA" id="ARBA00077167"/>
    </source>
</evidence>
<accession>A0A1V8TIQ8</accession>
<dbReference type="FunFam" id="1.20.1250.20:FF:000011">
    <property type="entry name" value="MFS multidrug transporter, putative"/>
    <property type="match status" value="1"/>
</dbReference>
<feature type="transmembrane region" description="Helical" evidence="10">
    <location>
        <begin position="1473"/>
        <end position="1492"/>
    </location>
</feature>
<comment type="similarity">
    <text evidence="5">Belongs to the major facilitator superfamily. CAR1 family.</text>
</comment>
<comment type="function">
    <text evidence="6">MFS transporter; part of the gene cluster that mediates the biosynthesis of cercosporin, a light-activated, non-host-selective toxin. The perylenequinone chromophore of cercosporin absorbs light energy to attain an electronically-activated triplet state and produces active oxygen species such as the hydroxyl radical, superoxide, hydrogen peroxide or singlet oxygen upon reaction with oxygen molecules. These reactive oxygen species cause damage to various cellular components including lipids, proteins and nucleic acids. Responsible for secretion and accumulation of cercosporin, but does not play any roles in self-protection against the toxicity of cercosporin.</text>
</comment>
<evidence type="ECO:0000256" key="9">
    <source>
        <dbReference type="SAM" id="MobiDB-lite"/>
    </source>
</evidence>
<dbReference type="CDD" id="cd17323">
    <property type="entry name" value="MFS_Tpo1_MDR_like"/>
    <property type="match status" value="1"/>
</dbReference>
<feature type="transmembrane region" description="Helical" evidence="10">
    <location>
        <begin position="1308"/>
        <end position="1324"/>
    </location>
</feature>
<evidence type="ECO:0000259" key="11">
    <source>
        <dbReference type="PROSITE" id="PS50850"/>
    </source>
</evidence>
<dbReference type="InterPro" id="IPR040459">
    <property type="entry name" value="MJ1316"/>
</dbReference>
<feature type="transmembrane region" description="Helical" evidence="10">
    <location>
        <begin position="1239"/>
        <end position="1259"/>
    </location>
</feature>
<dbReference type="Pfam" id="PF07690">
    <property type="entry name" value="MFS_1"/>
    <property type="match status" value="1"/>
</dbReference>
<gene>
    <name evidence="12" type="ORF">B0A48_05367</name>
</gene>
<dbReference type="InterPro" id="IPR011701">
    <property type="entry name" value="MFS"/>
</dbReference>
<dbReference type="OrthoDB" id="9989144at2759"/>
<dbReference type="InterPro" id="IPR036259">
    <property type="entry name" value="MFS_trans_sf"/>
</dbReference>
<dbReference type="Gene3D" id="3.40.50.720">
    <property type="entry name" value="NAD(P)-binding Rossmann-like Domain"/>
    <property type="match status" value="1"/>
</dbReference>
<protein>
    <recommendedName>
        <fullName evidence="7">Cercosporin MFS transporter CTB4</fullName>
    </recommendedName>
    <alternativeName>
        <fullName evidence="8">Cercosporin toxin biosynthesis cluster protein 4</fullName>
    </alternativeName>
</protein>
<dbReference type="PANTHER" id="PTHR23502:SF49">
    <property type="entry name" value="MAJOR FACILITATOR SUPERFAMILY (MFS) PROFILE DOMAIN-CONTAINING PROTEIN"/>
    <property type="match status" value="1"/>
</dbReference>
<feature type="transmembrane region" description="Helical" evidence="10">
    <location>
        <begin position="1638"/>
        <end position="1664"/>
    </location>
</feature>
<dbReference type="PANTHER" id="PTHR23502">
    <property type="entry name" value="MAJOR FACILITATOR SUPERFAMILY"/>
    <property type="match status" value="1"/>
</dbReference>
<dbReference type="STRING" id="1507870.A0A1V8TIQ8"/>
<dbReference type="Gene3D" id="1.20.1250.20">
    <property type="entry name" value="MFS general substrate transporter like domains"/>
    <property type="match status" value="1"/>
</dbReference>
<dbReference type="InterPro" id="IPR020846">
    <property type="entry name" value="MFS_dom"/>
</dbReference>
<evidence type="ECO:0000256" key="10">
    <source>
        <dbReference type="SAM" id="Phobius"/>
    </source>
</evidence>
<reference evidence="13" key="1">
    <citation type="submission" date="2017-03" db="EMBL/GenBank/DDBJ databases">
        <title>Genomes of endolithic fungi from Antarctica.</title>
        <authorList>
            <person name="Coleine C."/>
            <person name="Masonjones S."/>
            <person name="Stajich J.E."/>
        </authorList>
    </citation>
    <scope>NUCLEOTIDE SEQUENCE [LARGE SCALE GENOMIC DNA]</scope>
    <source>
        <strain evidence="13">CCFEE 5527</strain>
    </source>
</reference>
<proteinExistence type="inferred from homology"/>
<feature type="transmembrane region" description="Helical" evidence="10">
    <location>
        <begin position="1552"/>
        <end position="1571"/>
    </location>
</feature>
<dbReference type="InParanoid" id="A0A1V8TIQ8"/>
<feature type="transmembrane region" description="Helical" evidence="10">
    <location>
        <begin position="1279"/>
        <end position="1296"/>
    </location>
</feature>
<dbReference type="EMBL" id="NAJO01000007">
    <property type="protein sequence ID" value="OQO11112.1"/>
    <property type="molecule type" value="Genomic_DNA"/>
</dbReference>
<evidence type="ECO:0000256" key="6">
    <source>
        <dbReference type="ARBA" id="ARBA00053977"/>
    </source>
</evidence>
<name>A0A1V8TIQ8_9PEZI</name>
<feature type="region of interest" description="Disordered" evidence="9">
    <location>
        <begin position="229"/>
        <end position="258"/>
    </location>
</feature>
<evidence type="ECO:0000256" key="1">
    <source>
        <dbReference type="ARBA" id="ARBA00004141"/>
    </source>
</evidence>
<sequence length="1683" mass="186155">MLRDTYNLLRTWAEASGIFCAELGTFDVGALLAMVYEVCSGLWSPAAKYTGEAITRITSKYADSAQLKLLRTPSGRVAYAPDRDIAADGRAAIAEEMCRACADPRVMQLSAAEHFNAVKASFGRCIQISAECWTPKQRASFEARLVPEIALMASKLRSSGALKCERCRVWPHAFKQSEDEWVYFILVDDSHTDRELLSAVERHVFALDNDTGSAHAMLLAGDEFESAMSRLLTPPPTPTPSGNGDGDEELTSAIGNSPSKFPTASAVLSRLRWDPKYAAEHYEVGYMDRFVGLLWLPLENWGHATEDEEFIPAHRIRAFRRVRDGAVVGLGFAICCRLIDEFFTSRPLSQSLNLLFSTRDARKSEDTRKRLIEHIRNGGGGRRGSDDPAVLQRVKLEGVSVDLTQLRTVKELAEELLRKGEKLDRVICNAGIGGWLGTDFLAGTLALIKNPIQAATYPLFQISDVGALAVQRDASSLLKPDEKELPPMGQVFTANLFGHYLLLHWLMPILKPSSRLIWITSTTCLARFFSLQDPQRITSTEAYESSKRLTDLLVLTSNLPSTSPYTSNYLSSGNGSDAPKMYTTHPGILKTNIAPVPWFLDLMNLLTLYLVRLLGSPWHPVTPYPGASSAVFCALAPSTQLDDVEERDGKGKWGSAVGRLGGDSVRRTEVQGWGFCGKVGVVPEGSVDLKASRWPGWKPHDKEGREEFEVIGREAWRWATHILEVIARRLTLVLVYATSSIRVSAMTESSTACKAHTVATEKEDAQMPIKERCQGHLKAPPPIASKLENVVHPAFDLAFVDVFAKETTRKATERAEKKLARASNDQDEELTKIWAARLTLLKAATSHNDTVTREEVLTAIRPAFQLASAILQDREQLPFCHGLMIAGRDFKCKEGDNYALRTFAAKQQLTDQEAEETLRFLRNLGEEVFIAFEVLMNREYGKTEPFPEKFIDIVSDDPKYRNTVQRWRALPRLPDDDRKHTVRIALRRGLMAECLNWRNMTVLNLQKAWFRIAYVLLHEFAHAADAFVYRGRLTKAYDGKHPFFGDETCAEVGFAYEKYVFGDMVSVDDKNGEYSVTLRSWPNQGICGAYDGLIEGGRGSSLEKRGEIPAVTHVGRTNWDCISAYFDASTWSTKSLGDGTRRLQLRRCCTTEEPVEVVANAESEQGGDITSKDRRSLGTSVLDLTQDVPQTVPIPVGQNATDIEKTAKSSLDDGPDPYLVTFAPNDPLNPRNFPNSRKAFITFQLGMLALAGSLGSSIIAPAEPRIARYLNLTHETTVLTVALYVLGFAFGPSLWAPISETYGRKISMLPPVLALSLLSIGTGFSRNAAALFLTRFFGGVFASAPISNVSAALGDMYEPSARGIAVTFYAVCVCGGPTLGPVIGSAVTVARGLGWRWTEFIEAIWAASVFLLALTFMPELYPPVLLKRKAEQMRKETGDERYWHPHEAVKMTLQNILTKHLSRPLRMFFTEPMVTCIAIYASFVYGLLYLTLEVFPIVYREHRHMGEVQSTLPFLGLLVGVISAMGINLGNQPRYARIVAANKGRAVPEARLPPMVLGGILFVIGIFWFGWTADPRYHWAIPTVATVFIGAGFNVIFQQCINFLVDTYALFAASAVSANTVLRSLCACALPLVARPMFLTLGVGPACSVLGGVAILALPVPFVFMKYGLRLRKLSKFAPVVED</sequence>
<feature type="transmembrane region" description="Helical" evidence="10">
    <location>
        <begin position="1609"/>
        <end position="1632"/>
    </location>
</feature>
<dbReference type="GO" id="GO:0005886">
    <property type="term" value="C:plasma membrane"/>
    <property type="evidence" value="ECO:0007669"/>
    <property type="project" value="TreeGrafter"/>
</dbReference>
<keyword evidence="4 10" id="KW-0472">Membrane</keyword>
<evidence type="ECO:0000256" key="2">
    <source>
        <dbReference type="ARBA" id="ARBA00022692"/>
    </source>
</evidence>
<feature type="transmembrane region" description="Helical" evidence="10">
    <location>
        <begin position="1363"/>
        <end position="1383"/>
    </location>
</feature>
<comment type="caution">
    <text evidence="12">The sequence shown here is derived from an EMBL/GenBank/DDBJ whole genome shotgun (WGS) entry which is preliminary data.</text>
</comment>
<comment type="subcellular location">
    <subcellularLocation>
        <location evidence="1">Membrane</location>
        <topology evidence="1">Multi-pass membrane protein</topology>
    </subcellularLocation>
</comment>
<dbReference type="SUPFAM" id="SSF51735">
    <property type="entry name" value="NAD(P)-binding Rossmann-fold domains"/>
    <property type="match status" value="1"/>
</dbReference>
<evidence type="ECO:0000256" key="5">
    <source>
        <dbReference type="ARBA" id="ARBA00038347"/>
    </source>
</evidence>
<organism evidence="12 13">
    <name type="scientific">Cryoendolithus antarcticus</name>
    <dbReference type="NCBI Taxonomy" id="1507870"/>
    <lineage>
        <taxon>Eukaryota</taxon>
        <taxon>Fungi</taxon>
        <taxon>Dikarya</taxon>
        <taxon>Ascomycota</taxon>
        <taxon>Pezizomycotina</taxon>
        <taxon>Dothideomycetes</taxon>
        <taxon>Dothideomycetidae</taxon>
        <taxon>Cladosporiales</taxon>
        <taxon>Cladosporiaceae</taxon>
        <taxon>Cryoendolithus</taxon>
    </lineage>
</organism>